<dbReference type="InterPro" id="IPR009057">
    <property type="entry name" value="Homeodomain-like_sf"/>
</dbReference>
<dbReference type="Pfam" id="PF13518">
    <property type="entry name" value="HTH_28"/>
    <property type="match status" value="1"/>
</dbReference>
<name>A0ABU5EVW6_9BACT</name>
<comment type="caution">
    <text evidence="3">The sequence shown here is derived from an EMBL/GenBank/DDBJ whole genome shotgun (WGS) entry which is preliminary data.</text>
</comment>
<feature type="domain" description="Winged helix-turn helix" evidence="2">
    <location>
        <begin position="106"/>
        <end position="162"/>
    </location>
</feature>
<dbReference type="InterPro" id="IPR025959">
    <property type="entry name" value="Winged_HTH_dom"/>
</dbReference>
<feature type="domain" description="Insertion element IS150 protein InsJ-like helix-turn-helix" evidence="1">
    <location>
        <begin position="45"/>
        <end position="81"/>
    </location>
</feature>
<dbReference type="Proteomes" id="UP001272242">
    <property type="component" value="Unassembled WGS sequence"/>
</dbReference>
<reference evidence="4" key="1">
    <citation type="journal article" date="2023" name="Mar. Drugs">
        <title>Gemmata algarum, a Novel Planctomycete Isolated from an Algal Mat, Displays Antimicrobial Activity.</title>
        <authorList>
            <person name="Kumar G."/>
            <person name="Kallscheuer N."/>
            <person name="Kashif M."/>
            <person name="Ahamad S."/>
            <person name="Jagadeeshwari U."/>
            <person name="Pannikurungottu S."/>
            <person name="Haufschild T."/>
            <person name="Kabuu M."/>
            <person name="Sasikala C."/>
            <person name="Jogler C."/>
            <person name="Ramana C."/>
        </authorList>
    </citation>
    <scope>NUCLEOTIDE SEQUENCE [LARGE SCALE GENOMIC DNA]</scope>
    <source>
        <strain evidence="4">JC673</strain>
    </source>
</reference>
<proteinExistence type="predicted"/>
<dbReference type="InterPro" id="IPR055247">
    <property type="entry name" value="InsJ-like_HTH"/>
</dbReference>
<dbReference type="EMBL" id="JAXBLV010000110">
    <property type="protein sequence ID" value="MDY3559446.1"/>
    <property type="molecule type" value="Genomic_DNA"/>
</dbReference>
<protein>
    <submittedName>
        <fullName evidence="3">Winged helix-turn-helix domain-containing protein</fullName>
    </submittedName>
</protein>
<dbReference type="Pfam" id="PF13592">
    <property type="entry name" value="HTH_33"/>
    <property type="match status" value="1"/>
</dbReference>
<evidence type="ECO:0000313" key="4">
    <source>
        <dbReference type="Proteomes" id="UP001272242"/>
    </source>
</evidence>
<organism evidence="3 4">
    <name type="scientific">Gemmata algarum</name>
    <dbReference type="NCBI Taxonomy" id="2975278"/>
    <lineage>
        <taxon>Bacteria</taxon>
        <taxon>Pseudomonadati</taxon>
        <taxon>Planctomycetota</taxon>
        <taxon>Planctomycetia</taxon>
        <taxon>Gemmatales</taxon>
        <taxon>Gemmataceae</taxon>
        <taxon>Gemmata</taxon>
    </lineage>
</organism>
<evidence type="ECO:0000259" key="2">
    <source>
        <dbReference type="Pfam" id="PF13592"/>
    </source>
</evidence>
<dbReference type="SUPFAM" id="SSF46689">
    <property type="entry name" value="Homeodomain-like"/>
    <property type="match status" value="1"/>
</dbReference>
<evidence type="ECO:0000313" key="3">
    <source>
        <dbReference type="EMBL" id="MDY3559446.1"/>
    </source>
</evidence>
<evidence type="ECO:0000259" key="1">
    <source>
        <dbReference type="Pfam" id="PF13518"/>
    </source>
</evidence>
<accession>A0ABU5EVW6</accession>
<gene>
    <name evidence="3" type="ORF">R5W23_000439</name>
</gene>
<keyword evidence="4" id="KW-1185">Reference proteome</keyword>
<sequence length="163" mass="18582">MSQLAVSSHLTVEQIDERYRSCSEGAEKSRWHVLWLITRPERPMSATAAAKLVGFTPAWGRAILKRYNAHGPDGLSDRRRDNGARFQLNPQQQAELFTALQKSAPDGGLWSGPKVAAWVRERFGGGVVNQTRWQWLEELGFRLVVPRPRHPKAATREQQQEWL</sequence>
<dbReference type="RefSeq" id="WP_320686203.1">
    <property type="nucleotide sequence ID" value="NZ_JAXBLV010000110.1"/>
</dbReference>